<evidence type="ECO:0000256" key="3">
    <source>
        <dbReference type="ARBA" id="ARBA00010258"/>
    </source>
</evidence>
<evidence type="ECO:0000256" key="8">
    <source>
        <dbReference type="ARBA" id="ARBA00022763"/>
    </source>
</evidence>
<evidence type="ECO:0000313" key="18">
    <source>
        <dbReference type="EMBL" id="KDP42901.1"/>
    </source>
</evidence>
<evidence type="ECO:0000256" key="15">
    <source>
        <dbReference type="RuleBase" id="RU368018"/>
    </source>
</evidence>
<evidence type="ECO:0000256" key="12">
    <source>
        <dbReference type="ARBA" id="ARBA00023172"/>
    </source>
</evidence>
<evidence type="ECO:0000256" key="4">
    <source>
        <dbReference type="ARBA" id="ARBA00012483"/>
    </source>
</evidence>
<dbReference type="Proteomes" id="UP000027138">
    <property type="component" value="Unassembled WGS sequence"/>
</dbReference>
<dbReference type="Gene3D" id="1.10.10.10">
    <property type="entry name" value="Winged helix-like DNA-binding domain superfamily/Winged helix DNA-binding domain"/>
    <property type="match status" value="1"/>
</dbReference>
<keyword evidence="9 15" id="KW-0863">Zinc-finger</keyword>
<dbReference type="GO" id="GO:0061630">
    <property type="term" value="F:ubiquitin protein ligase activity"/>
    <property type="evidence" value="ECO:0007669"/>
    <property type="project" value="UniProtKB-EC"/>
</dbReference>
<evidence type="ECO:0000256" key="10">
    <source>
        <dbReference type="ARBA" id="ARBA00022786"/>
    </source>
</evidence>
<dbReference type="Pfam" id="PF08746">
    <property type="entry name" value="zf-RING-like"/>
    <property type="match status" value="1"/>
</dbReference>
<dbReference type="InterPro" id="IPR036388">
    <property type="entry name" value="WH-like_DNA-bd_sf"/>
</dbReference>
<reference evidence="18 19" key="1">
    <citation type="journal article" date="2014" name="PLoS ONE">
        <title>Global Analysis of Gene Expression Profiles in Physic Nut (Jatropha curcas L.) Seedlings Exposed to Salt Stress.</title>
        <authorList>
            <person name="Zhang L."/>
            <person name="Zhang C."/>
            <person name="Wu P."/>
            <person name="Chen Y."/>
            <person name="Li M."/>
            <person name="Jiang H."/>
            <person name="Wu G."/>
        </authorList>
    </citation>
    <scope>NUCLEOTIDE SEQUENCE [LARGE SCALE GENOMIC DNA]</scope>
    <source>
        <strain evidence="19">cv. GZQX0401</strain>
        <tissue evidence="18">Young leaves</tissue>
    </source>
</reference>
<dbReference type="GO" id="GO:0005634">
    <property type="term" value="C:nucleus"/>
    <property type="evidence" value="ECO:0007669"/>
    <property type="project" value="UniProtKB-SubCell"/>
</dbReference>
<evidence type="ECO:0000256" key="5">
    <source>
        <dbReference type="ARBA" id="ARBA00019422"/>
    </source>
</evidence>
<keyword evidence="19" id="KW-1185">Reference proteome</keyword>
<dbReference type="Gene3D" id="3.30.40.10">
    <property type="entry name" value="Zinc/RING finger domain, C3HC4 (zinc finger)"/>
    <property type="match status" value="1"/>
</dbReference>
<evidence type="ECO:0000256" key="1">
    <source>
        <dbReference type="ARBA" id="ARBA00000900"/>
    </source>
</evidence>
<evidence type="ECO:0000256" key="2">
    <source>
        <dbReference type="ARBA" id="ARBA00004123"/>
    </source>
</evidence>
<evidence type="ECO:0000256" key="6">
    <source>
        <dbReference type="ARBA" id="ARBA00022679"/>
    </source>
</evidence>
<feature type="compositionally biased region" description="Polar residues" evidence="16">
    <location>
        <begin position="294"/>
        <end position="305"/>
    </location>
</feature>
<dbReference type="PANTHER" id="PTHR20973:SF0">
    <property type="entry name" value="NON-STRUCTURAL MAINTENANCE OF CHROMOSOMES ELEMENT 1 HOMOLOG"/>
    <property type="match status" value="1"/>
</dbReference>
<evidence type="ECO:0000256" key="16">
    <source>
        <dbReference type="SAM" id="MobiDB-lite"/>
    </source>
</evidence>
<dbReference type="CDD" id="cd16493">
    <property type="entry name" value="RING-CH-C4HC3_NSE1"/>
    <property type="match status" value="1"/>
</dbReference>
<sequence length="318" mass="35406">MAVLNWKHHTLIQVLMTRGPLKENEFQKIFTGVTGKHPRSCERDFNDFLLKINKELSYVQMELRLCRNQNDGEVCYGLVNNVSDEQSKLGTKYSVPQIALYKGVIEAIVQDATAQGSISTIDALNIRLESQVHGGTGSQSQGGLSQVPPALRNFSMSQKEKTLDELVRDKWLCHTPDGHIGLGVRSYLDLRSLFHNSGIPSCEVCNEAAIKAKVCQNEGCALRIHHYCLKKKLSQRRGKIVCPTCGIQWDCEVPECEAVEGEDEPNEQIESHPSAGSKRKRHKANRNTDADTVGCTSSQASQSVSDLRRVTRSSARTR</sequence>
<dbReference type="EC" id="2.3.2.27" evidence="4 15"/>
<accession>A0A067L363</accession>
<name>A0A067L363_JATCU</name>
<dbReference type="InterPro" id="IPR014857">
    <property type="entry name" value="Nse1_RING_C4HC3-type"/>
</dbReference>
<keyword evidence="14 15" id="KW-0539">Nucleus</keyword>
<dbReference type="InterPro" id="IPR011513">
    <property type="entry name" value="Nse1"/>
</dbReference>
<comment type="subunit">
    <text evidence="15">Component of the Smc5-Smc6 complex.</text>
</comment>
<dbReference type="GO" id="GO:0030915">
    <property type="term" value="C:Smc5-Smc6 complex"/>
    <property type="evidence" value="ECO:0007669"/>
    <property type="project" value="UniProtKB-UniRule"/>
</dbReference>
<keyword evidence="10 15" id="KW-0833">Ubl conjugation pathway</keyword>
<comment type="similarity">
    <text evidence="3 15">Belongs to the NSE1 family.</text>
</comment>
<proteinExistence type="inferred from homology"/>
<dbReference type="KEGG" id="jcu:105629322"/>
<evidence type="ECO:0000313" key="19">
    <source>
        <dbReference type="Proteomes" id="UP000027138"/>
    </source>
</evidence>
<feature type="region of interest" description="Disordered" evidence="16">
    <location>
        <begin position="262"/>
        <end position="318"/>
    </location>
</feature>
<keyword evidence="6 15" id="KW-0808">Transferase</keyword>
<evidence type="ECO:0000256" key="11">
    <source>
        <dbReference type="ARBA" id="ARBA00022833"/>
    </source>
</evidence>
<dbReference type="Gene3D" id="3.90.1150.220">
    <property type="match status" value="1"/>
</dbReference>
<evidence type="ECO:0000259" key="17">
    <source>
        <dbReference type="Pfam" id="PF08746"/>
    </source>
</evidence>
<organism evidence="18 19">
    <name type="scientific">Jatropha curcas</name>
    <name type="common">Barbados nut</name>
    <dbReference type="NCBI Taxonomy" id="180498"/>
    <lineage>
        <taxon>Eukaryota</taxon>
        <taxon>Viridiplantae</taxon>
        <taxon>Streptophyta</taxon>
        <taxon>Embryophyta</taxon>
        <taxon>Tracheophyta</taxon>
        <taxon>Spermatophyta</taxon>
        <taxon>Magnoliopsida</taxon>
        <taxon>eudicotyledons</taxon>
        <taxon>Gunneridae</taxon>
        <taxon>Pentapetalae</taxon>
        <taxon>rosids</taxon>
        <taxon>fabids</taxon>
        <taxon>Malpighiales</taxon>
        <taxon>Euphorbiaceae</taxon>
        <taxon>Crotonoideae</taxon>
        <taxon>Jatropheae</taxon>
        <taxon>Jatropha</taxon>
    </lineage>
</organism>
<evidence type="ECO:0000256" key="9">
    <source>
        <dbReference type="ARBA" id="ARBA00022771"/>
    </source>
</evidence>
<keyword evidence="8 15" id="KW-0227">DNA damage</keyword>
<dbReference type="InterPro" id="IPR013083">
    <property type="entry name" value="Znf_RING/FYVE/PHD"/>
</dbReference>
<keyword evidence="13 15" id="KW-0234">DNA repair</keyword>
<feature type="domain" description="Non-structural maintenance of chromosomes element 1 RING C4HC3-type" evidence="17">
    <location>
        <begin position="202"/>
        <end position="245"/>
    </location>
</feature>
<protein>
    <recommendedName>
        <fullName evidence="5 15">Non-structural maintenance of chromosomes element 1 homolog</fullName>
        <ecNumber evidence="4 15">2.3.2.27</ecNumber>
    </recommendedName>
</protein>
<evidence type="ECO:0000256" key="13">
    <source>
        <dbReference type="ARBA" id="ARBA00023204"/>
    </source>
</evidence>
<evidence type="ECO:0000256" key="7">
    <source>
        <dbReference type="ARBA" id="ARBA00022723"/>
    </source>
</evidence>
<keyword evidence="7 15" id="KW-0479">Metal-binding</keyword>
<keyword evidence="11 15" id="KW-0862">Zinc</keyword>
<comment type="catalytic activity">
    <reaction evidence="1 15">
        <text>S-ubiquitinyl-[E2 ubiquitin-conjugating enzyme]-L-cysteine + [acceptor protein]-L-lysine = [E2 ubiquitin-conjugating enzyme]-L-cysteine + N(6)-ubiquitinyl-[acceptor protein]-L-lysine.</text>
        <dbReference type="EC" id="2.3.2.27"/>
    </reaction>
</comment>
<gene>
    <name evidence="18" type="ORF">JCGZ_23843</name>
</gene>
<dbReference type="OrthoDB" id="185455at2759"/>
<dbReference type="GO" id="GO:0000724">
    <property type="term" value="P:double-strand break repair via homologous recombination"/>
    <property type="evidence" value="ECO:0007669"/>
    <property type="project" value="TreeGrafter"/>
</dbReference>
<evidence type="ECO:0000256" key="14">
    <source>
        <dbReference type="ARBA" id="ARBA00023242"/>
    </source>
</evidence>
<dbReference type="GO" id="GO:0008270">
    <property type="term" value="F:zinc ion binding"/>
    <property type="evidence" value="ECO:0007669"/>
    <property type="project" value="UniProtKB-KW"/>
</dbReference>
<keyword evidence="12 15" id="KW-0233">DNA recombination</keyword>
<dbReference type="Pfam" id="PF07574">
    <property type="entry name" value="SMC_Nse1"/>
    <property type="match status" value="1"/>
</dbReference>
<dbReference type="STRING" id="180498.A0A067L363"/>
<dbReference type="AlphaFoldDB" id="A0A067L363"/>
<dbReference type="EMBL" id="KK914286">
    <property type="protein sequence ID" value="KDP42901.1"/>
    <property type="molecule type" value="Genomic_DNA"/>
</dbReference>
<dbReference type="PANTHER" id="PTHR20973">
    <property type="entry name" value="NON-SMC ELEMENT 1-RELATED"/>
    <property type="match status" value="1"/>
</dbReference>
<comment type="subcellular location">
    <subcellularLocation>
        <location evidence="2 15">Nucleus</location>
    </subcellularLocation>
</comment>